<dbReference type="Pfam" id="PF00331">
    <property type="entry name" value="Glyco_hydro_10"/>
    <property type="match status" value="1"/>
</dbReference>
<dbReference type="EC" id="3.2.1.8" evidence="6"/>
<dbReference type="PRINTS" id="PR00134">
    <property type="entry name" value="GLHYDRLASE10"/>
</dbReference>
<dbReference type="GO" id="GO:0000272">
    <property type="term" value="P:polysaccharide catabolic process"/>
    <property type="evidence" value="ECO:0007669"/>
    <property type="project" value="UniProtKB-KW"/>
</dbReference>
<evidence type="ECO:0000256" key="5">
    <source>
        <dbReference type="PROSITE-ProRule" id="PRU10061"/>
    </source>
</evidence>
<dbReference type="EMBL" id="MF463011">
    <property type="protein sequence ID" value="AUJ59073.1"/>
    <property type="molecule type" value="Genomic_DNA"/>
</dbReference>
<feature type="active site" description="Nucleophile" evidence="5">
    <location>
        <position position="268"/>
    </location>
</feature>
<feature type="domain" description="GH10" evidence="8">
    <location>
        <begin position="27"/>
        <end position="374"/>
    </location>
</feature>
<sequence>MISRRKFMLASGAGLMASQLKLSAMAAAQKTGLKDVYKDRFLVGAAINTSIASGQHPDITEIIKRDFSSVTPENSMKWESVRTEEGGWKWEEADHFINFATQHKLHAVGHTLAWHSQIPDSVFKNTKGEYISAAELSKKMEEHITTIVGRYKGKLAAWDVVNEAVGDDNQMRKSHYYNILGEEFIDKAFHLAHEVDPNAHLMYNDYNNEKDGKREATVEMLKRLIKRGVPIHGLGIQGHIAVDGPSIADIEKSILAYADLGLRVHFTELDIDVLPLVWDLPVAEISTRFEYRPERDPFKNGLSKEMNDKLSARYEDLFKLFIKHKDKIDRVTLWGVSDDATWLNDFPIKGRTSYPLLFDRKHQPKDAYYRLLKL</sequence>
<organism evidence="9">
    <name type="scientific">bacterium enrichment culture</name>
    <dbReference type="NCBI Taxonomy" id="207831"/>
    <lineage>
        <taxon>Bacteria</taxon>
        <taxon>environmental samples</taxon>
    </lineage>
</organism>
<evidence type="ECO:0000256" key="4">
    <source>
        <dbReference type="ARBA" id="ARBA00023326"/>
    </source>
</evidence>
<protein>
    <recommendedName>
        <fullName evidence="6">Beta-xylanase</fullName>
        <ecNumber evidence="6">3.2.1.8</ecNumber>
    </recommendedName>
</protein>
<dbReference type="SUPFAM" id="SSF51445">
    <property type="entry name" value="(Trans)glycosidases"/>
    <property type="match status" value="1"/>
</dbReference>
<keyword evidence="3 6" id="KW-0326">Glycosidase</keyword>
<keyword evidence="7" id="KW-0732">Signal</keyword>
<evidence type="ECO:0000256" key="2">
    <source>
        <dbReference type="ARBA" id="ARBA00023277"/>
    </source>
</evidence>
<proteinExistence type="inferred from homology"/>
<dbReference type="SMART" id="SM00633">
    <property type="entry name" value="Glyco_10"/>
    <property type="match status" value="1"/>
</dbReference>
<feature type="signal peptide" evidence="7">
    <location>
        <begin position="1"/>
        <end position="26"/>
    </location>
</feature>
<dbReference type="InterPro" id="IPR017853">
    <property type="entry name" value="GH"/>
</dbReference>
<feature type="chain" id="PRO_5014397194" description="Beta-xylanase" evidence="7">
    <location>
        <begin position="27"/>
        <end position="374"/>
    </location>
</feature>
<evidence type="ECO:0000313" key="9">
    <source>
        <dbReference type="EMBL" id="AUJ59073.1"/>
    </source>
</evidence>
<comment type="catalytic activity">
    <reaction evidence="6">
        <text>Endohydrolysis of (1-&gt;4)-beta-D-xylosidic linkages in xylans.</text>
        <dbReference type="EC" id="3.2.1.8"/>
    </reaction>
</comment>
<dbReference type="InterPro" id="IPR001000">
    <property type="entry name" value="GH10_dom"/>
</dbReference>
<keyword evidence="4 6" id="KW-0624">Polysaccharide degradation</keyword>
<evidence type="ECO:0000256" key="3">
    <source>
        <dbReference type="ARBA" id="ARBA00023295"/>
    </source>
</evidence>
<dbReference type="PANTHER" id="PTHR31490">
    <property type="entry name" value="GLYCOSYL HYDROLASE"/>
    <property type="match status" value="1"/>
</dbReference>
<evidence type="ECO:0000259" key="8">
    <source>
        <dbReference type="PROSITE" id="PS51760"/>
    </source>
</evidence>
<evidence type="ECO:0000256" key="7">
    <source>
        <dbReference type="SAM" id="SignalP"/>
    </source>
</evidence>
<accession>A0A2I6DH36</accession>
<evidence type="ECO:0000256" key="6">
    <source>
        <dbReference type="RuleBase" id="RU361174"/>
    </source>
</evidence>
<reference evidence="9" key="1">
    <citation type="journal article" date="2017" name="Int. J. Biol. Macromol.">
        <title>Biochemical and biophysical characterization of novel GH10 xylanase prospected from a sugar cane bagasse compost-derived microbial consortia.</title>
        <authorList>
            <person name="Evangelista D.E."/>
            <person name="Kadowaki M.A.S."/>
            <person name="Mello B.L."/>
            <person name="Polikarpov I."/>
        </authorList>
    </citation>
    <scope>NUCLEOTIDE SEQUENCE</scope>
</reference>
<keyword evidence="2 6" id="KW-0119">Carbohydrate metabolism</keyword>
<keyword evidence="1 6" id="KW-0378">Hydrolase</keyword>
<dbReference type="GO" id="GO:0031176">
    <property type="term" value="F:endo-1,4-beta-xylanase activity"/>
    <property type="evidence" value="ECO:0007669"/>
    <property type="project" value="UniProtKB-EC"/>
</dbReference>
<dbReference type="PANTHER" id="PTHR31490:SF90">
    <property type="entry name" value="ENDO-1,4-BETA-XYLANASE A"/>
    <property type="match status" value="1"/>
</dbReference>
<comment type="similarity">
    <text evidence="6">Belongs to the glycosyl hydrolase 10 (cellulase F) family.</text>
</comment>
<dbReference type="PROSITE" id="PS51760">
    <property type="entry name" value="GH10_2"/>
    <property type="match status" value="1"/>
</dbReference>
<dbReference type="PROSITE" id="PS00591">
    <property type="entry name" value="GH10_1"/>
    <property type="match status" value="1"/>
</dbReference>
<dbReference type="AlphaFoldDB" id="A0A2I6DH36"/>
<dbReference type="Gene3D" id="3.20.20.80">
    <property type="entry name" value="Glycosidases"/>
    <property type="match status" value="1"/>
</dbReference>
<dbReference type="InterPro" id="IPR031158">
    <property type="entry name" value="GH10_AS"/>
</dbReference>
<name>A0A2I6DH36_9BACT</name>
<evidence type="ECO:0000256" key="1">
    <source>
        <dbReference type="ARBA" id="ARBA00022801"/>
    </source>
</evidence>
<dbReference type="InterPro" id="IPR044846">
    <property type="entry name" value="GH10"/>
</dbReference>